<reference evidence="1" key="1">
    <citation type="submission" date="2021-03" db="EMBL/GenBank/DDBJ databases">
        <authorList>
            <consortium name="DOE Joint Genome Institute"/>
            <person name="Ahrendt S."/>
            <person name="Looney B.P."/>
            <person name="Miyauchi S."/>
            <person name="Morin E."/>
            <person name="Drula E."/>
            <person name="Courty P.E."/>
            <person name="Chicoki N."/>
            <person name="Fauchery L."/>
            <person name="Kohler A."/>
            <person name="Kuo A."/>
            <person name="Labutti K."/>
            <person name="Pangilinan J."/>
            <person name="Lipzen A."/>
            <person name="Riley R."/>
            <person name="Andreopoulos W."/>
            <person name="He G."/>
            <person name="Johnson J."/>
            <person name="Barry K.W."/>
            <person name="Grigoriev I.V."/>
            <person name="Nagy L."/>
            <person name="Hibbett D."/>
            <person name="Henrissat B."/>
            <person name="Matheny P.B."/>
            <person name="Labbe J."/>
            <person name="Martin F."/>
        </authorList>
    </citation>
    <scope>NUCLEOTIDE SEQUENCE</scope>
    <source>
        <strain evidence="1">HHB10654</strain>
    </source>
</reference>
<proteinExistence type="predicted"/>
<protein>
    <submittedName>
        <fullName evidence="1">Uncharacterized protein</fullName>
    </submittedName>
</protein>
<dbReference type="Proteomes" id="UP000814140">
    <property type="component" value="Unassembled WGS sequence"/>
</dbReference>
<reference evidence="1" key="2">
    <citation type="journal article" date="2022" name="New Phytol.">
        <title>Evolutionary transition to the ectomycorrhizal habit in the genomes of a hyperdiverse lineage of mushroom-forming fungi.</title>
        <authorList>
            <person name="Looney B."/>
            <person name="Miyauchi S."/>
            <person name="Morin E."/>
            <person name="Drula E."/>
            <person name="Courty P.E."/>
            <person name="Kohler A."/>
            <person name="Kuo A."/>
            <person name="LaButti K."/>
            <person name="Pangilinan J."/>
            <person name="Lipzen A."/>
            <person name="Riley R."/>
            <person name="Andreopoulos W."/>
            <person name="He G."/>
            <person name="Johnson J."/>
            <person name="Nolan M."/>
            <person name="Tritt A."/>
            <person name="Barry K.W."/>
            <person name="Grigoriev I.V."/>
            <person name="Nagy L.G."/>
            <person name="Hibbett D."/>
            <person name="Henrissat B."/>
            <person name="Matheny P.B."/>
            <person name="Labbe J."/>
            <person name="Martin F.M."/>
        </authorList>
    </citation>
    <scope>NUCLEOTIDE SEQUENCE</scope>
    <source>
        <strain evidence="1">HHB10654</strain>
    </source>
</reference>
<sequence length="797" mass="89209">MSFFTPEFIILPLSPHSSDDEDEMPSGAPVPPNKFYTPSKPKLPKTPRRRADLRAGSTPISKKTSNFYPFSSGFRMTDDAQRDLAFDVHGKFVGPMGVQDFIDEFLPVSLPPGDEPKGKREIDFKAVPAAKGEPLMYDPLVAACAKISNKLEIVKTAYNSDPNCVLGQFGLKPDVSVYLSDSGRTRTTDLSKIEMHIEVKPTTQQDAFVDPPSSVPLPKRRLMPFEKPGKRSSSDSEVALDLCGQICSYSSAQMWTQFRTHLFSVIILKDVARLVRWDHAGAIVTQTFNYVEQPEILTQFFVRYVNATPSQRGLDQSVRPATRREIEAARRHLDDTDSYYAITVDIPYEDPVTKEISPSRICIAAAPTYTAHSIVGRSTRGMPVFDMASKRVLYLKDTWRVDGPEFDKEGDTYRDLHKAGVTHIPEFIGACDVTSDEGRGQHCTVTQKHATKLWACLTRDIIGYRHYRVLLGTVGRPVHEFRSTLHLVSVIWDAMQGHWEAYQAGILHRDVSAGNIIIGPDGRGLMIDWDLAKKVSELNAPGRRKSRTGTWQFSSVALLQDPGAHHALQDDLESFMHVTTWIALRYCKSNLGRVRLGDRLYRLFDSGLRIGDQEFGGEGKLSQMAGALRPVARFPSSPGLNKLIKMLNKAFDARYQDPEDSASDFDSSDAEVDEDDRAKKARKHARTMEKIADSQWMLAKGRKLVATSALWPRHDPAELQDYDVPRPPTVKKRKSSRESAVEFERLAKKLKMESTTMSGEEEDAVFEEGWEAASGQGSDSEYDGSVGCYEDSPEEDL</sequence>
<dbReference type="EMBL" id="MU277209">
    <property type="protein sequence ID" value="KAI0062065.1"/>
    <property type="molecule type" value="Genomic_DNA"/>
</dbReference>
<evidence type="ECO:0000313" key="2">
    <source>
        <dbReference type="Proteomes" id="UP000814140"/>
    </source>
</evidence>
<accession>A0ACB8T1J8</accession>
<name>A0ACB8T1J8_9AGAM</name>
<keyword evidence="2" id="KW-1185">Reference proteome</keyword>
<organism evidence="1 2">
    <name type="scientific">Artomyces pyxidatus</name>
    <dbReference type="NCBI Taxonomy" id="48021"/>
    <lineage>
        <taxon>Eukaryota</taxon>
        <taxon>Fungi</taxon>
        <taxon>Dikarya</taxon>
        <taxon>Basidiomycota</taxon>
        <taxon>Agaricomycotina</taxon>
        <taxon>Agaricomycetes</taxon>
        <taxon>Russulales</taxon>
        <taxon>Auriscalpiaceae</taxon>
        <taxon>Artomyces</taxon>
    </lineage>
</organism>
<gene>
    <name evidence="1" type="ORF">BV25DRAFT_1885897</name>
</gene>
<evidence type="ECO:0000313" key="1">
    <source>
        <dbReference type="EMBL" id="KAI0062065.1"/>
    </source>
</evidence>
<comment type="caution">
    <text evidence="1">The sequence shown here is derived from an EMBL/GenBank/DDBJ whole genome shotgun (WGS) entry which is preliminary data.</text>
</comment>